<protein>
    <submittedName>
        <fullName evidence="2">PH domain-containing protein</fullName>
    </submittedName>
</protein>
<name>A0A1K1LSQ9_RUMFL</name>
<dbReference type="InterPro" id="IPR005182">
    <property type="entry name" value="YdbS-like_PH"/>
</dbReference>
<feature type="domain" description="YdbS-like PH" evidence="1">
    <location>
        <begin position="24"/>
        <end position="98"/>
    </location>
</feature>
<dbReference type="Proteomes" id="UP000183461">
    <property type="component" value="Unassembled WGS sequence"/>
</dbReference>
<evidence type="ECO:0000259" key="1">
    <source>
        <dbReference type="Pfam" id="PF03703"/>
    </source>
</evidence>
<proteinExistence type="predicted"/>
<organism evidence="2 3">
    <name type="scientific">Ruminococcus flavefaciens</name>
    <dbReference type="NCBI Taxonomy" id="1265"/>
    <lineage>
        <taxon>Bacteria</taxon>
        <taxon>Bacillati</taxon>
        <taxon>Bacillota</taxon>
        <taxon>Clostridia</taxon>
        <taxon>Eubacteriales</taxon>
        <taxon>Oscillospiraceae</taxon>
        <taxon>Ruminococcus</taxon>
    </lineage>
</organism>
<evidence type="ECO:0000313" key="2">
    <source>
        <dbReference type="EMBL" id="SFW13899.1"/>
    </source>
</evidence>
<dbReference type="EMBL" id="FPIP01000001">
    <property type="protein sequence ID" value="SFW13899.1"/>
    <property type="molecule type" value="Genomic_DNA"/>
</dbReference>
<sequence length="140" mass="16853">MKKNAFDYVWTDKKRSLFGLPLTFTRYYLTETKFITRTGFLNIDEDEIDLYKITDKKVKYPFFQRLFNCGTIIIYSRDADTPSKEVHCVKNVRKVSELIDKYLNIMRDKYGIRGRDMMNMHSHCDHDDDFDDTQYHDGDY</sequence>
<reference evidence="2 3" key="1">
    <citation type="submission" date="2016-11" db="EMBL/GenBank/DDBJ databases">
        <authorList>
            <person name="Jaros S."/>
            <person name="Januszkiewicz K."/>
            <person name="Wedrychowicz H."/>
        </authorList>
    </citation>
    <scope>NUCLEOTIDE SEQUENCE [LARGE SCALE GENOMIC DNA]</scope>
    <source>
        <strain evidence="2 3">YL228</strain>
    </source>
</reference>
<dbReference type="Pfam" id="PF03703">
    <property type="entry name" value="bPH_2"/>
    <property type="match status" value="1"/>
</dbReference>
<dbReference type="RefSeq" id="WP_072299113.1">
    <property type="nucleotide sequence ID" value="NZ_FPIP01000001.1"/>
</dbReference>
<evidence type="ECO:0000313" key="3">
    <source>
        <dbReference type="Proteomes" id="UP000183461"/>
    </source>
</evidence>
<dbReference type="AlphaFoldDB" id="A0A1K1LSQ9"/>
<gene>
    <name evidence="2" type="ORF">SAMN02910280_0722</name>
</gene>
<accession>A0A1K1LSQ9</accession>
<dbReference type="PANTHER" id="PTHR37938">
    <property type="entry name" value="BLL0215 PROTEIN"/>
    <property type="match status" value="1"/>
</dbReference>
<dbReference type="PANTHER" id="PTHR37938:SF1">
    <property type="entry name" value="BLL0215 PROTEIN"/>
    <property type="match status" value="1"/>
</dbReference>